<dbReference type="InterPro" id="IPR050397">
    <property type="entry name" value="Env_Response_Regulators"/>
</dbReference>
<feature type="transmembrane region" description="Helical" evidence="1">
    <location>
        <begin position="6"/>
        <end position="28"/>
    </location>
</feature>
<protein>
    <submittedName>
        <fullName evidence="3">Crp/Fnr family transcriptional regulator</fullName>
    </submittedName>
</protein>
<keyword evidence="1" id="KW-0812">Transmembrane</keyword>
<organism evidence="3">
    <name type="scientific">Pedobacter sp. KACC 23697</name>
    <dbReference type="NCBI Taxonomy" id="3149230"/>
    <lineage>
        <taxon>Bacteria</taxon>
        <taxon>Pseudomonadati</taxon>
        <taxon>Bacteroidota</taxon>
        <taxon>Sphingobacteriia</taxon>
        <taxon>Sphingobacteriales</taxon>
        <taxon>Sphingobacteriaceae</taxon>
        <taxon>Pedobacter</taxon>
    </lineage>
</organism>
<evidence type="ECO:0000259" key="2">
    <source>
        <dbReference type="PROSITE" id="PS50042"/>
    </source>
</evidence>
<dbReference type="PANTHER" id="PTHR24567">
    <property type="entry name" value="CRP FAMILY TRANSCRIPTIONAL REGULATORY PROTEIN"/>
    <property type="match status" value="1"/>
</dbReference>
<feature type="domain" description="Cyclic nucleotide-binding" evidence="2">
    <location>
        <begin position="59"/>
        <end position="145"/>
    </location>
</feature>
<name>A0AAU7K8I6_9SPHI</name>
<dbReference type="InterPro" id="IPR014710">
    <property type="entry name" value="RmlC-like_jellyroll"/>
</dbReference>
<sequence>MIGFDAILFAGLPDIFNLALLNSIFSIYMSTIDTLQKLLFDLAGVLPADTGPLFAMTTPVSLETNEAYIREGESSRRLAFIEHGIIRAYTIKENGDEATLLLRWEGQFIASHDTIINRQPSRFIYRALEPVKLLQIDYGVLEEILKTHPEYEPLRNFFLMKMLAESLKMLESFVTQSPEERYRELLSERFDLVNRVPDKYIASMLGITPVSLSRIRKRMYIKGKK</sequence>
<dbReference type="Gene3D" id="2.60.120.10">
    <property type="entry name" value="Jelly Rolls"/>
    <property type="match status" value="1"/>
</dbReference>
<dbReference type="Pfam" id="PF00027">
    <property type="entry name" value="cNMP_binding"/>
    <property type="match status" value="1"/>
</dbReference>
<dbReference type="InterPro" id="IPR018490">
    <property type="entry name" value="cNMP-bd_dom_sf"/>
</dbReference>
<dbReference type="InterPro" id="IPR000595">
    <property type="entry name" value="cNMP-bd_dom"/>
</dbReference>
<dbReference type="PROSITE" id="PS50042">
    <property type="entry name" value="CNMP_BINDING_3"/>
    <property type="match status" value="1"/>
</dbReference>
<dbReference type="GO" id="GO:0005829">
    <property type="term" value="C:cytosol"/>
    <property type="evidence" value="ECO:0007669"/>
    <property type="project" value="TreeGrafter"/>
</dbReference>
<proteinExistence type="predicted"/>
<gene>
    <name evidence="3" type="ORF">ABEG20_04305</name>
</gene>
<dbReference type="EMBL" id="CP157485">
    <property type="protein sequence ID" value="XBO48820.1"/>
    <property type="molecule type" value="Genomic_DNA"/>
</dbReference>
<dbReference type="SUPFAM" id="SSF51206">
    <property type="entry name" value="cAMP-binding domain-like"/>
    <property type="match status" value="1"/>
</dbReference>
<reference evidence="3" key="1">
    <citation type="submission" date="2024-05" db="EMBL/GenBank/DDBJ databases">
        <authorList>
            <person name="Kim S."/>
            <person name="Heo J."/>
            <person name="Choi H."/>
            <person name="Choi Y."/>
            <person name="Kwon S.-W."/>
            <person name="Kim Y."/>
        </authorList>
    </citation>
    <scope>NUCLEOTIDE SEQUENCE</scope>
    <source>
        <strain evidence="3">KACC 23697</strain>
    </source>
</reference>
<keyword evidence="1" id="KW-0472">Membrane</keyword>
<evidence type="ECO:0000256" key="1">
    <source>
        <dbReference type="SAM" id="Phobius"/>
    </source>
</evidence>
<evidence type="ECO:0000313" key="3">
    <source>
        <dbReference type="EMBL" id="XBO48820.1"/>
    </source>
</evidence>
<dbReference type="CDD" id="cd00038">
    <property type="entry name" value="CAP_ED"/>
    <property type="match status" value="1"/>
</dbReference>
<dbReference type="GO" id="GO:0003700">
    <property type="term" value="F:DNA-binding transcription factor activity"/>
    <property type="evidence" value="ECO:0007669"/>
    <property type="project" value="TreeGrafter"/>
</dbReference>
<dbReference type="PANTHER" id="PTHR24567:SF76">
    <property type="entry name" value="CYCLIC NUCLEOTIDE-BINDING DOMAIN PROTEIN"/>
    <property type="match status" value="1"/>
</dbReference>
<accession>A0AAU7K8I6</accession>
<dbReference type="AlphaFoldDB" id="A0AAU7K8I6"/>
<keyword evidence="1" id="KW-1133">Transmembrane helix</keyword>
<dbReference type="RefSeq" id="WP_406826161.1">
    <property type="nucleotide sequence ID" value="NZ_CP157485.1"/>
</dbReference>